<dbReference type="InterPro" id="IPR000742">
    <property type="entry name" value="EGF"/>
</dbReference>
<evidence type="ECO:0000259" key="10">
    <source>
        <dbReference type="PROSITE" id="PS50825"/>
    </source>
</evidence>
<dbReference type="Proteomes" id="UP001519460">
    <property type="component" value="Unassembled WGS sequence"/>
</dbReference>
<comment type="caution">
    <text evidence="6">Lacks conserved residue(s) required for the propagation of feature annotation.</text>
</comment>
<evidence type="ECO:0000256" key="8">
    <source>
        <dbReference type="SAM" id="Phobius"/>
    </source>
</evidence>
<dbReference type="CDD" id="cd00054">
    <property type="entry name" value="EGF_CA"/>
    <property type="match status" value="2"/>
</dbReference>
<evidence type="ECO:0000313" key="13">
    <source>
        <dbReference type="Proteomes" id="UP001519460"/>
    </source>
</evidence>
<keyword evidence="8" id="KW-0812">Transmembrane</keyword>
<evidence type="ECO:0000256" key="2">
    <source>
        <dbReference type="ARBA" id="ARBA00022536"/>
    </source>
</evidence>
<organism evidence="12 13">
    <name type="scientific">Batillaria attramentaria</name>
    <dbReference type="NCBI Taxonomy" id="370345"/>
    <lineage>
        <taxon>Eukaryota</taxon>
        <taxon>Metazoa</taxon>
        <taxon>Spiralia</taxon>
        <taxon>Lophotrochozoa</taxon>
        <taxon>Mollusca</taxon>
        <taxon>Gastropoda</taxon>
        <taxon>Caenogastropoda</taxon>
        <taxon>Sorbeoconcha</taxon>
        <taxon>Cerithioidea</taxon>
        <taxon>Batillariidae</taxon>
        <taxon>Batillaria</taxon>
    </lineage>
</organism>
<dbReference type="SMART" id="SM00181">
    <property type="entry name" value="EGF"/>
    <property type="match status" value="2"/>
</dbReference>
<dbReference type="SMART" id="SM00179">
    <property type="entry name" value="EGF_CA"/>
    <property type="match status" value="2"/>
</dbReference>
<dbReference type="InterPro" id="IPR000152">
    <property type="entry name" value="EGF-type_Asp/Asn_hydroxyl_site"/>
</dbReference>
<feature type="domain" description="Sushi" evidence="11">
    <location>
        <begin position="284"/>
        <end position="356"/>
    </location>
</feature>
<dbReference type="InterPro" id="IPR036383">
    <property type="entry name" value="TSP1_rpt_sf"/>
</dbReference>
<dbReference type="PROSITE" id="PS00022">
    <property type="entry name" value="EGF_1"/>
    <property type="match status" value="2"/>
</dbReference>
<feature type="non-terminal residue" evidence="12">
    <location>
        <position position="1"/>
    </location>
</feature>
<dbReference type="Pfam" id="PF00008">
    <property type="entry name" value="EGF"/>
    <property type="match status" value="1"/>
</dbReference>
<dbReference type="EMBL" id="JACVVK020000560">
    <property type="protein sequence ID" value="KAK7466018.1"/>
    <property type="molecule type" value="Genomic_DNA"/>
</dbReference>
<keyword evidence="5 6" id="KW-1015">Disulfide bond</keyword>
<protein>
    <submittedName>
        <fullName evidence="12">Uncharacterized protein</fullName>
    </submittedName>
</protein>
<feature type="disulfide bond" evidence="6">
    <location>
        <begin position="879"/>
        <end position="888"/>
    </location>
</feature>
<dbReference type="PROSITE" id="PS01186">
    <property type="entry name" value="EGF_2"/>
    <property type="match status" value="2"/>
</dbReference>
<keyword evidence="8" id="KW-0472">Membrane</keyword>
<keyword evidence="4" id="KW-0677">Repeat</keyword>
<name>A0ABD0J950_9CAEN</name>
<evidence type="ECO:0000256" key="5">
    <source>
        <dbReference type="ARBA" id="ARBA00023157"/>
    </source>
</evidence>
<feature type="domain" description="EGF-like" evidence="9">
    <location>
        <begin position="816"/>
        <end position="851"/>
    </location>
</feature>
<dbReference type="InterPro" id="IPR011641">
    <property type="entry name" value="Tyr-kin_ephrin_A/B_rcpt-like"/>
</dbReference>
<dbReference type="InterPro" id="IPR000436">
    <property type="entry name" value="Sushi_SCR_CCP_dom"/>
</dbReference>
<comment type="caution">
    <text evidence="12">The sequence shown here is derived from an EMBL/GenBank/DDBJ whole genome shotgun (WGS) entry which is preliminary data.</text>
</comment>
<proteinExistence type="predicted"/>
<keyword evidence="2 6" id="KW-0245">EGF-like domain</keyword>
<evidence type="ECO:0000259" key="9">
    <source>
        <dbReference type="PROSITE" id="PS50026"/>
    </source>
</evidence>
<dbReference type="PROSITE" id="PS50026">
    <property type="entry name" value="EGF_3"/>
    <property type="match status" value="2"/>
</dbReference>
<evidence type="ECO:0000259" key="11">
    <source>
        <dbReference type="PROSITE" id="PS50923"/>
    </source>
</evidence>
<feature type="disulfide bond" evidence="6">
    <location>
        <begin position="820"/>
        <end position="830"/>
    </location>
</feature>
<evidence type="ECO:0000256" key="7">
    <source>
        <dbReference type="PROSITE-ProRule" id="PRU00302"/>
    </source>
</evidence>
<dbReference type="Pfam" id="PF02494">
    <property type="entry name" value="HYR"/>
    <property type="match status" value="3"/>
</dbReference>
<dbReference type="PROSITE" id="PS50092">
    <property type="entry name" value="TSP1"/>
    <property type="match status" value="1"/>
</dbReference>
<dbReference type="PROSITE" id="PS50923">
    <property type="entry name" value="SUSHI"/>
    <property type="match status" value="1"/>
</dbReference>
<feature type="domain" description="EGF-like" evidence="9">
    <location>
        <begin position="853"/>
        <end position="889"/>
    </location>
</feature>
<dbReference type="PANTHER" id="PTHR46343:SF2">
    <property type="entry name" value="SUSHI_VON WILLEBRAND FACTOR TYPE A_EGF_PENTRAXIN DOMAIN-CONTAINING 1"/>
    <property type="match status" value="1"/>
</dbReference>
<feature type="domain" description="HYR" evidence="10">
    <location>
        <begin position="117"/>
        <end position="198"/>
    </location>
</feature>
<accession>A0ABD0J950</accession>
<keyword evidence="8" id="KW-1133">Transmembrane helix</keyword>
<gene>
    <name evidence="12" type="ORF">BaRGS_00037419</name>
</gene>
<reference evidence="12 13" key="1">
    <citation type="journal article" date="2023" name="Sci. Data">
        <title>Genome assembly of the Korean intertidal mud-creeper Batillaria attramentaria.</title>
        <authorList>
            <person name="Patra A.K."/>
            <person name="Ho P.T."/>
            <person name="Jun S."/>
            <person name="Lee S.J."/>
            <person name="Kim Y."/>
            <person name="Won Y.J."/>
        </authorList>
    </citation>
    <scope>NUCLEOTIDE SEQUENCE [LARGE SCALE GENOMIC DNA]</scope>
    <source>
        <strain evidence="12">Wonlab-2016</strain>
    </source>
</reference>
<dbReference type="PROSITE" id="PS50825">
    <property type="entry name" value="HYR"/>
    <property type="match status" value="3"/>
</dbReference>
<dbReference type="Gene3D" id="2.10.50.10">
    <property type="entry name" value="Tumor Necrosis Factor Receptor, subunit A, domain 2"/>
    <property type="match status" value="2"/>
</dbReference>
<dbReference type="SUPFAM" id="SSF57196">
    <property type="entry name" value="EGF/Laminin"/>
    <property type="match status" value="2"/>
</dbReference>
<dbReference type="InterPro" id="IPR043555">
    <property type="entry name" value="SRPX-like"/>
</dbReference>
<dbReference type="Gene3D" id="2.10.70.10">
    <property type="entry name" value="Complement Module, domain 1"/>
    <property type="match status" value="1"/>
</dbReference>
<dbReference type="FunFam" id="2.10.25.10:FF:000080">
    <property type="entry name" value="Neurogenic locus notch 1"/>
    <property type="match status" value="1"/>
</dbReference>
<sequence length="1711" mass="187870">FKTGREKRFLGIAIDHHHHPNVPPEFTTCPRSITRVADRGKTSASGVYWHTPTTMDPNGGDSWTMLLLTRPGPGGTFRQGRSVVEYKVRDRGGLSNYCRFYVYVTGISCGHPGSLVNDVEQPKFVSGCPQDRTLYSGPLGAPVPLRWIDPQTTDNSNSVTLSSVPPKGTMVEPGYHTVRLTATDAAGNQNQCSFFVNVEHVEPPEFPSDCTPNIEVYASRLGHPTIVRWNSPSVTDNSGVQPTVSSDVIPGTAFPVGITKVTYSATDRSGNTRQCDFTVTVTPLTCRDPRQEVEPDTRVVINPPDCPDDHVHGASCTFTCSRSYPLIGPDTVTCERDDSTYPPTMAWKWSVSACNQSDLGVPVHGALACQLGNFGWDCLLACREGWDVPQKSDGHFLCTNSDGFWNPAKVPDCVVPMRPNHVRILTDMFYYMGSCSNSTDELKREFIQHLNNSPWKDACTNVASCIPENIQVTCGPLSRRKRSADSFPGADHLNTRRRRQTGSFYIDITFEIVMDFEDNGRTQEQAFQDLSTTQNEILQQLRKDAKAGLFNIGNLTADEDSVAQDGISADCPQGTLFKETTETKSLSCEMCKTGSRSSTGFVPCQPCPPGKYQSRMGATDCDVCPAGTWTRDKGAGGLDQCVPVDARLVDSSVSASVVGQWSNLSVSAWFFLHSNASAVFNVTFGSDTVSVYLYSASSQDKPGMLQSRQMSHEVKEAAWSRCVVVNDPVNITVYFNDTLLKSFPQQSVLSTPASGSIAVEGINGKVLVSGMHAVKDTLDIAAIRQSDKKCMGDNSANLLVWTPSPVILVMPSVCDAVDECLQAPCGPHPCENLVDGFVCHCQDGWSGDTCSTPPDPCYNNDCRNGATCVSSADNYTCTCLPGYAGRLCELEKKQNLNNDSLQSTETGQSGVSGVCVAFPVVEGETTRKRMCTNPAPAHGGTDCDGEDTEADTCNSSPCPGPRTVRRSTMTQSIVMNANCDDNTASAVRNGVQNNMQSLPCADQKICTTEITSSCAHSSRSKRDTSQLHLHLNMDVDFGPSADLIPNDTASLQKYVELVKLAEESASMVVLNDTRDLFTVNVGGKTITPDVTSVSFNTSLHCPPGTTDIEFLCVDCPAGSMEKDGSCVPCPLAQYQDEPASTNCKHCPPGLSWDVLGATGIDQCILPHKTNNESNQKDDSDVAVIVGAVCGSVVVIGVVAMVLFYLYKRDVLRNLRERWLGNRFRYNNKVSPAPSRPTSPPGYWELSTPLPPAFGISVEGNKVPPANTNCAYFEFPSLNNNVLVGRENTVADLQFRLVNDDCFRMTDFEIFVSKLEKDYTFTRYCRILITNGSCLLSGVDSVCRCTEEKGVYVFSKLLLRTDSTVWIWSTNGQWAVAGKVNFRITCPPEFVGAVTKEIKLLSGQDAQLSFSVRTHTVDFDECWMSKLSPSHLPHQGQFVVNCSGASVENFQFLSGQEADMTFHFRTHTKELTRCQVTRWAMNETDHGWDCGSQITVSGILPDLMLHVHLDNLTKEMEGEWRLELSNAVGVGYVDLFLTEFQSPPQFAELTEKTLNAAYGEQFVMTFPVVTHTEKIEECWMSKYPSCVLDETTTADRQAVEVNADDKVINCTRSGRRCHAVPGNQEAERDMEGVMPDEYEMHGMLYERGIQGEHRAQDEREMHGMLYERGIQGEHSAQDERDMYTPLRRLSRVAQRGRSAVISAVSGIYDIIR</sequence>
<dbReference type="Gene3D" id="2.20.100.10">
    <property type="entry name" value="Thrombospondin type-1 (TSP1) repeat"/>
    <property type="match status" value="1"/>
</dbReference>
<evidence type="ECO:0000256" key="3">
    <source>
        <dbReference type="ARBA" id="ARBA00022729"/>
    </source>
</evidence>
<dbReference type="InterPro" id="IPR000884">
    <property type="entry name" value="TSP1_rpt"/>
</dbReference>
<dbReference type="InterPro" id="IPR003410">
    <property type="entry name" value="HYR_dom"/>
</dbReference>
<evidence type="ECO:0000313" key="12">
    <source>
        <dbReference type="EMBL" id="KAK7466018.1"/>
    </source>
</evidence>
<feature type="disulfide bond" evidence="6">
    <location>
        <begin position="841"/>
        <end position="850"/>
    </location>
</feature>
<dbReference type="InterPro" id="IPR001881">
    <property type="entry name" value="EGF-like_Ca-bd_dom"/>
</dbReference>
<feature type="domain" description="HYR" evidence="10">
    <location>
        <begin position="19"/>
        <end position="106"/>
    </location>
</feature>
<dbReference type="SMART" id="SM01411">
    <property type="entry name" value="Ephrin_rec_like"/>
    <property type="match status" value="2"/>
</dbReference>
<dbReference type="CDD" id="cd00033">
    <property type="entry name" value="CCP"/>
    <property type="match status" value="1"/>
</dbReference>
<keyword evidence="13" id="KW-1185">Reference proteome</keyword>
<evidence type="ECO:0000256" key="1">
    <source>
        <dbReference type="ARBA" id="ARBA00022473"/>
    </source>
</evidence>
<dbReference type="Gene3D" id="2.10.25.10">
    <property type="entry name" value="Laminin"/>
    <property type="match status" value="2"/>
</dbReference>
<dbReference type="Pfam" id="PF00090">
    <property type="entry name" value="TSP_1"/>
    <property type="match status" value="1"/>
</dbReference>
<feature type="transmembrane region" description="Helical" evidence="8">
    <location>
        <begin position="1181"/>
        <end position="1206"/>
    </location>
</feature>
<keyword evidence="1" id="KW-0217">Developmental protein</keyword>
<dbReference type="PROSITE" id="PS00010">
    <property type="entry name" value="ASX_HYDROXYL"/>
    <property type="match status" value="1"/>
</dbReference>
<evidence type="ECO:0000256" key="6">
    <source>
        <dbReference type="PROSITE-ProRule" id="PRU00076"/>
    </source>
</evidence>
<keyword evidence="7" id="KW-0768">Sushi</keyword>
<keyword evidence="3" id="KW-0732">Signal</keyword>
<evidence type="ECO:0000256" key="4">
    <source>
        <dbReference type="ARBA" id="ARBA00022737"/>
    </source>
</evidence>
<dbReference type="Pfam" id="PF07699">
    <property type="entry name" value="Ephrin_rec_like"/>
    <property type="match status" value="2"/>
</dbReference>
<feature type="domain" description="HYR" evidence="10">
    <location>
        <begin position="199"/>
        <end position="283"/>
    </location>
</feature>
<dbReference type="PANTHER" id="PTHR46343">
    <property type="entry name" value="HYR DOMAIN-CONTAINING PROTEIN"/>
    <property type="match status" value="1"/>
</dbReference>